<organism evidence="1 2">
    <name type="scientific">Holotrichia oblita</name>
    <name type="common">Chafer beetle</name>
    <dbReference type="NCBI Taxonomy" id="644536"/>
    <lineage>
        <taxon>Eukaryota</taxon>
        <taxon>Metazoa</taxon>
        <taxon>Ecdysozoa</taxon>
        <taxon>Arthropoda</taxon>
        <taxon>Hexapoda</taxon>
        <taxon>Insecta</taxon>
        <taxon>Pterygota</taxon>
        <taxon>Neoptera</taxon>
        <taxon>Endopterygota</taxon>
        <taxon>Coleoptera</taxon>
        <taxon>Polyphaga</taxon>
        <taxon>Scarabaeiformia</taxon>
        <taxon>Scarabaeidae</taxon>
        <taxon>Melolonthinae</taxon>
        <taxon>Holotrichia</taxon>
    </lineage>
</organism>
<reference evidence="1" key="1">
    <citation type="submission" date="2022-04" db="EMBL/GenBank/DDBJ databases">
        <title>Chromosome-scale genome assembly of Holotrichia oblita Faldermann.</title>
        <authorList>
            <person name="Rongchong L."/>
        </authorList>
    </citation>
    <scope>NUCLEOTIDE SEQUENCE</scope>
    <source>
        <strain evidence="1">81SQS9</strain>
    </source>
</reference>
<name>A0ACB9SRI4_HOLOL</name>
<keyword evidence="2" id="KW-1185">Reference proteome</keyword>
<sequence length="528" mass="56337">MSCPCEESRGSGSQGSGEKLRRSSGGGQQEIEDPLCTANNPRVITYEQVKDAKKALEGGIKKTDLFRSRISDMVGINIYLKCEFLQHTGSFKERGGRYAILSLPEDQRKNGVYAASAGNHALAMCYHGKQLGVSVTVVMPTIAPLMKIERCKSFGATVIVTGSNLQEAKKHAMKLAKDKGGAYINGYDHPDILAGAGSIAIEILEQLPIANAIIVPVGGGGLVAGISVAVKTLKPCTKVIGVESEACPSFSNSLKVGKAVMVDTTATLADGLAVPLPGYNSVETAKKYIDKMLVVKEDDIAVSILRLIENEKFVVEGAGATGLAAVLSGQLNEFKGKNIVVILSGGNIDTTVLGRVLERGLAADGRLIKVYVTISDKCGSVNQLCKLIDSIDQVSIRAPIANILNDDSLQADQAPSSANGVEAYKSPEGFRRYHKARENPKRAKQKRKTMKSCIPTSTPVKTALEVDARKRQAKLNDDSTDNSEDEGQDIDEDTTDENDNIATAKEDEVQAQIRLNRLKEGSTGGISS</sequence>
<evidence type="ECO:0000313" key="2">
    <source>
        <dbReference type="Proteomes" id="UP001056778"/>
    </source>
</evidence>
<dbReference type="Proteomes" id="UP001056778">
    <property type="component" value="Chromosome 7"/>
</dbReference>
<proteinExistence type="predicted"/>
<evidence type="ECO:0000313" key="1">
    <source>
        <dbReference type="EMBL" id="KAI4457582.1"/>
    </source>
</evidence>
<accession>A0ACB9SRI4</accession>
<protein>
    <submittedName>
        <fullName evidence="1">Threonine dehydratase mitochondrial-related</fullName>
    </submittedName>
</protein>
<dbReference type="EMBL" id="CM043021">
    <property type="protein sequence ID" value="KAI4457582.1"/>
    <property type="molecule type" value="Genomic_DNA"/>
</dbReference>
<gene>
    <name evidence="1" type="ORF">MML48_7g00016525</name>
</gene>
<comment type="caution">
    <text evidence="1">The sequence shown here is derived from an EMBL/GenBank/DDBJ whole genome shotgun (WGS) entry which is preliminary data.</text>
</comment>